<evidence type="ECO:0000256" key="2">
    <source>
        <dbReference type="ARBA" id="ARBA00022490"/>
    </source>
</evidence>
<dbReference type="SUPFAM" id="SSF52954">
    <property type="entry name" value="Class II aaRS ABD-related"/>
    <property type="match status" value="1"/>
</dbReference>
<keyword evidence="4 8" id="KW-0547">Nucleotide-binding</keyword>
<evidence type="ECO:0000259" key="10">
    <source>
        <dbReference type="PROSITE" id="PS50862"/>
    </source>
</evidence>
<dbReference type="PANTHER" id="PTHR10745:SF8">
    <property type="entry name" value="DNA POLYMERASE SUBUNIT GAMMA-2, MITOCHONDRIAL"/>
    <property type="match status" value="1"/>
</dbReference>
<dbReference type="AlphaFoldDB" id="A0A5C6F6Q7"/>
<dbReference type="GO" id="GO:1990742">
    <property type="term" value="C:microvesicle"/>
    <property type="evidence" value="ECO:0007669"/>
    <property type="project" value="UniProtKB-ARBA"/>
</dbReference>
<dbReference type="InterPro" id="IPR006195">
    <property type="entry name" value="aa-tRNA-synth_II"/>
</dbReference>
<keyword evidence="12" id="KW-1185">Reference proteome</keyword>
<keyword evidence="6 8" id="KW-0648">Protein biosynthesis</keyword>
<proteinExistence type="inferred from homology"/>
<feature type="domain" description="Aminoacyl-transfer RNA synthetases class-II family profile" evidence="10">
    <location>
        <begin position="175"/>
        <end position="442"/>
    </location>
</feature>
<reference evidence="11 12" key="1">
    <citation type="submission" date="2019-02" db="EMBL/GenBank/DDBJ databases">
        <title>Deep-cultivation of Planctomycetes and their phenomic and genomic characterization uncovers novel biology.</title>
        <authorList>
            <person name="Wiegand S."/>
            <person name="Jogler M."/>
            <person name="Boedeker C."/>
            <person name="Pinto D."/>
            <person name="Vollmers J."/>
            <person name="Rivas-Marin E."/>
            <person name="Kohn T."/>
            <person name="Peeters S.H."/>
            <person name="Heuer A."/>
            <person name="Rast P."/>
            <person name="Oberbeckmann S."/>
            <person name="Bunk B."/>
            <person name="Jeske O."/>
            <person name="Meyerdierks A."/>
            <person name="Storesund J.E."/>
            <person name="Kallscheuer N."/>
            <person name="Luecker S."/>
            <person name="Lage O.M."/>
            <person name="Pohl T."/>
            <person name="Merkel B.J."/>
            <person name="Hornburger P."/>
            <person name="Mueller R.-W."/>
            <person name="Bruemmer F."/>
            <person name="Labrenz M."/>
            <person name="Spormann A.M."/>
            <person name="Op Den Camp H."/>
            <person name="Overmann J."/>
            <person name="Amann R."/>
            <person name="Jetten M.S.M."/>
            <person name="Mascher T."/>
            <person name="Medema M.H."/>
            <person name="Devos D.P."/>
            <person name="Kaster A.-K."/>
            <person name="Ovreas L."/>
            <person name="Rohde M."/>
            <person name="Galperin M.Y."/>
            <person name="Jogler C."/>
        </authorList>
    </citation>
    <scope>NUCLEOTIDE SEQUENCE [LARGE SCALE GENOMIC DNA]</scope>
    <source>
        <strain evidence="11 12">Poly59</strain>
    </source>
</reference>
<feature type="binding site" evidence="8">
    <location>
        <position position="216"/>
    </location>
    <ligand>
        <name>substrate</name>
    </ligand>
</feature>
<evidence type="ECO:0000256" key="9">
    <source>
        <dbReference type="SAM" id="MobiDB-lite"/>
    </source>
</evidence>
<feature type="binding site" evidence="8">
    <location>
        <begin position="403"/>
        <end position="406"/>
    </location>
    <ligand>
        <name>ATP</name>
        <dbReference type="ChEBI" id="CHEBI:30616"/>
    </ligand>
</feature>
<dbReference type="GO" id="GO:0070062">
    <property type="term" value="C:extracellular exosome"/>
    <property type="evidence" value="ECO:0007669"/>
    <property type="project" value="UniProtKB-ARBA"/>
</dbReference>
<dbReference type="GO" id="GO:0006426">
    <property type="term" value="P:glycyl-tRNA aminoacylation"/>
    <property type="evidence" value="ECO:0007669"/>
    <property type="project" value="UniProtKB-UniRule"/>
</dbReference>
<dbReference type="GO" id="GO:0015966">
    <property type="term" value="P:diadenosine tetraphosphate biosynthetic process"/>
    <property type="evidence" value="ECO:0007669"/>
    <property type="project" value="UniProtKB-ARBA"/>
</dbReference>
<sequence>MKSMEKIVSLCKRRGFLFQSSEIYGGIQGFWDYGPLGVELKRNVKEAWWQDMIAGHNELVAPNDAPGTFEMVGLDCTIIMHPQVWKCSGHFDLFHDHMVDCRESKKRYRFDQIRGRWVEYQDKKIFVATMAEQEQEFDEVRRRGMKYFKLRSKDAEKLSVEDLSITIDKLDDTTQVLAPDAKTLDTLTEPREYNLMFKTTVGALGGEDDYTFLRPETAQGIFVNFKNVLDSSRVSLPFGIGQIGKSFRNEITPRNFTFRSREFEQMEIEFFCPPDQSHAWYGYWRDRRLAWYKSLGLSDESLIMREHHKDELAHYSVGTADIEYAFPFLPEGEYGELEGIAHRGDFDLRSHMEGKLDPKTEPMTVELGENGKPKYRGSGKDLSYRDEATNEKYVPHVIEPSAGADRGVLAFLCEAYTEDEAPDENGNMQTRVVMKLHPRLAPIKAAIFPLVKKDGMPEVAQAIYGTLKKQFNVFYDEKGAVGRRYRRQDEAGTPFCITVDTQTMTDQTVTIRDRDTLEQSRVKIDDLTEVLTRRINV</sequence>
<dbReference type="Gene3D" id="3.40.50.800">
    <property type="entry name" value="Anticodon-binding domain"/>
    <property type="match status" value="1"/>
</dbReference>
<dbReference type="CDD" id="cd00774">
    <property type="entry name" value="GlyRS-like_core"/>
    <property type="match status" value="1"/>
</dbReference>
<dbReference type="InterPro" id="IPR002314">
    <property type="entry name" value="aa-tRNA-synt_IIb"/>
</dbReference>
<dbReference type="InterPro" id="IPR027031">
    <property type="entry name" value="Gly-tRNA_synthase/POLG2"/>
</dbReference>
<dbReference type="GO" id="GO:0004081">
    <property type="term" value="F:bis(5'-nucleosyl)-tetraphosphatase (asymmetrical) activity"/>
    <property type="evidence" value="ECO:0007669"/>
    <property type="project" value="UniProtKB-ARBA"/>
</dbReference>
<evidence type="ECO:0000313" key="12">
    <source>
        <dbReference type="Proteomes" id="UP000317977"/>
    </source>
</evidence>
<feature type="binding site" evidence="8">
    <location>
        <position position="109"/>
    </location>
    <ligand>
        <name>substrate</name>
    </ligand>
</feature>
<dbReference type="PROSITE" id="PS50862">
    <property type="entry name" value="AA_TRNA_LIGASE_II"/>
    <property type="match status" value="1"/>
</dbReference>
<comment type="catalytic activity">
    <reaction evidence="8">
        <text>tRNA(Gly) + glycine + ATP = glycyl-tRNA(Gly) + AMP + diphosphate</text>
        <dbReference type="Rhea" id="RHEA:16013"/>
        <dbReference type="Rhea" id="RHEA-COMP:9664"/>
        <dbReference type="Rhea" id="RHEA-COMP:9683"/>
        <dbReference type="ChEBI" id="CHEBI:30616"/>
        <dbReference type="ChEBI" id="CHEBI:33019"/>
        <dbReference type="ChEBI" id="CHEBI:57305"/>
        <dbReference type="ChEBI" id="CHEBI:78442"/>
        <dbReference type="ChEBI" id="CHEBI:78522"/>
        <dbReference type="ChEBI" id="CHEBI:456215"/>
        <dbReference type="EC" id="6.1.1.14"/>
    </reaction>
</comment>
<dbReference type="Proteomes" id="UP000317977">
    <property type="component" value="Unassembled WGS sequence"/>
</dbReference>
<evidence type="ECO:0000256" key="4">
    <source>
        <dbReference type="ARBA" id="ARBA00022741"/>
    </source>
</evidence>
<feature type="region of interest" description="Disordered" evidence="9">
    <location>
        <begin position="353"/>
        <end position="382"/>
    </location>
</feature>
<feature type="binding site" evidence="8">
    <location>
        <begin position="399"/>
        <end position="403"/>
    </location>
    <ligand>
        <name>substrate</name>
    </ligand>
</feature>
<dbReference type="CDD" id="cd00858">
    <property type="entry name" value="GlyRS_anticodon"/>
    <property type="match status" value="1"/>
</dbReference>
<evidence type="ECO:0000256" key="6">
    <source>
        <dbReference type="ARBA" id="ARBA00022917"/>
    </source>
</evidence>
<dbReference type="NCBIfam" id="NF003211">
    <property type="entry name" value="PRK04173.1"/>
    <property type="match status" value="1"/>
</dbReference>
<keyword evidence="5 8" id="KW-0067">ATP-binding</keyword>
<dbReference type="GO" id="GO:0005524">
    <property type="term" value="F:ATP binding"/>
    <property type="evidence" value="ECO:0007669"/>
    <property type="project" value="UniProtKB-UniRule"/>
</dbReference>
<dbReference type="GO" id="GO:0004820">
    <property type="term" value="F:glycine-tRNA ligase activity"/>
    <property type="evidence" value="ECO:0007669"/>
    <property type="project" value="UniProtKB-UniRule"/>
</dbReference>
<evidence type="ECO:0000256" key="7">
    <source>
        <dbReference type="ARBA" id="ARBA00023146"/>
    </source>
</evidence>
<evidence type="ECO:0000256" key="1">
    <source>
        <dbReference type="ARBA" id="ARBA00008226"/>
    </source>
</evidence>
<dbReference type="FunFam" id="3.40.50.800:FF:000002">
    <property type="entry name" value="Glycine--tRNA ligase"/>
    <property type="match status" value="1"/>
</dbReference>
<keyword evidence="7 8" id="KW-0030">Aminoacyl-tRNA synthetase</keyword>
<evidence type="ECO:0000313" key="11">
    <source>
        <dbReference type="EMBL" id="TWU57383.1"/>
    </source>
</evidence>
<dbReference type="InterPro" id="IPR004154">
    <property type="entry name" value="Anticodon-bd"/>
</dbReference>
<dbReference type="EC" id="6.1.1.14" evidence="8"/>
<name>A0A5C6F6Q7_9BACT</name>
<feature type="binding site" evidence="8">
    <location>
        <begin position="263"/>
        <end position="267"/>
    </location>
    <ligand>
        <name>substrate</name>
    </ligand>
</feature>
<dbReference type="PRINTS" id="PR01043">
    <property type="entry name" value="TRNASYNTHGLY"/>
</dbReference>
<dbReference type="SUPFAM" id="SSF55681">
    <property type="entry name" value="Class II aaRS and biotin synthetases"/>
    <property type="match status" value="1"/>
</dbReference>
<comment type="subunit">
    <text evidence="8">Homodimer.</text>
</comment>
<dbReference type="HAMAP" id="MF_00253_B">
    <property type="entry name" value="Gly_tRNA_synth_B"/>
    <property type="match status" value="1"/>
</dbReference>
<dbReference type="EMBL" id="SJPX01000001">
    <property type="protein sequence ID" value="TWU57383.1"/>
    <property type="molecule type" value="Genomic_DNA"/>
</dbReference>
<feature type="binding site" evidence="8">
    <location>
        <begin position="336"/>
        <end position="337"/>
    </location>
    <ligand>
        <name>ATP</name>
        <dbReference type="ChEBI" id="CHEBI:30616"/>
    </ligand>
</feature>
<dbReference type="PANTHER" id="PTHR10745">
    <property type="entry name" value="GLYCYL-TRNA SYNTHETASE/DNA POLYMERASE SUBUNIT GAMMA-2"/>
    <property type="match status" value="1"/>
</dbReference>
<dbReference type="InterPro" id="IPR002315">
    <property type="entry name" value="tRNA-synt_gly"/>
</dbReference>
<evidence type="ECO:0000256" key="3">
    <source>
        <dbReference type="ARBA" id="ARBA00022598"/>
    </source>
</evidence>
<feature type="binding site" evidence="8">
    <location>
        <begin position="258"/>
        <end position="263"/>
    </location>
    <ligand>
        <name>ATP</name>
        <dbReference type="ChEBI" id="CHEBI:30616"/>
    </ligand>
</feature>
<keyword evidence="2 8" id="KW-0963">Cytoplasm</keyword>
<keyword evidence="3 8" id="KW-0436">Ligase</keyword>
<evidence type="ECO:0000256" key="8">
    <source>
        <dbReference type="HAMAP-Rule" id="MF_00253"/>
    </source>
</evidence>
<dbReference type="InterPro" id="IPR033731">
    <property type="entry name" value="GlyRS-like_core"/>
</dbReference>
<organism evidence="11 12">
    <name type="scientific">Rubripirellula reticaptiva</name>
    <dbReference type="NCBI Taxonomy" id="2528013"/>
    <lineage>
        <taxon>Bacteria</taxon>
        <taxon>Pseudomonadati</taxon>
        <taxon>Planctomycetota</taxon>
        <taxon>Planctomycetia</taxon>
        <taxon>Pirellulales</taxon>
        <taxon>Pirellulaceae</taxon>
        <taxon>Rubripirellula</taxon>
    </lineage>
</organism>
<dbReference type="NCBIfam" id="TIGR00389">
    <property type="entry name" value="glyS_dimeric"/>
    <property type="match status" value="1"/>
</dbReference>
<protein>
    <recommendedName>
        <fullName evidence="8">Glycine--tRNA ligase</fullName>
        <ecNumber evidence="8">6.1.1.14</ecNumber>
    </recommendedName>
    <alternativeName>
        <fullName evidence="8">Glycyl-tRNA synthetase</fullName>
        <shortName evidence="8">GlyRS</shortName>
    </alternativeName>
</protein>
<accession>A0A5C6F6Q7</accession>
<comment type="similarity">
    <text evidence="1 8">Belongs to the class-II aminoacyl-tRNA synthetase family.</text>
</comment>
<dbReference type="Pfam" id="PF00587">
    <property type="entry name" value="tRNA-synt_2b"/>
    <property type="match status" value="1"/>
</dbReference>
<dbReference type="InterPro" id="IPR022961">
    <property type="entry name" value="Gly_tRNA_ligase_bac"/>
</dbReference>
<dbReference type="InterPro" id="IPR045864">
    <property type="entry name" value="aa-tRNA-synth_II/BPL/LPL"/>
</dbReference>
<feature type="binding site" evidence="8">
    <location>
        <begin position="248"/>
        <end position="250"/>
    </location>
    <ligand>
        <name>ATP</name>
        <dbReference type="ChEBI" id="CHEBI:30616"/>
    </ligand>
</feature>
<dbReference type="GO" id="GO:0005737">
    <property type="term" value="C:cytoplasm"/>
    <property type="evidence" value="ECO:0007669"/>
    <property type="project" value="UniProtKB-SubCell"/>
</dbReference>
<comment type="caution">
    <text evidence="11">The sequence shown here is derived from an EMBL/GenBank/DDBJ whole genome shotgun (WGS) entry which is preliminary data.</text>
</comment>
<gene>
    <name evidence="8 11" type="primary">glyQS</name>
    <name evidence="11" type="ORF">Poly59_02900</name>
</gene>
<comment type="function">
    <text evidence="8">Catalyzes the attachment of glycine to tRNA(Gly).</text>
</comment>
<dbReference type="Gene3D" id="3.30.930.10">
    <property type="entry name" value="Bira Bifunctional Protein, Domain 2"/>
    <property type="match status" value="1"/>
</dbReference>
<dbReference type="InterPro" id="IPR036621">
    <property type="entry name" value="Anticodon-bd_dom_sf"/>
</dbReference>
<evidence type="ECO:0000256" key="5">
    <source>
        <dbReference type="ARBA" id="ARBA00022840"/>
    </source>
</evidence>
<comment type="subcellular location">
    <subcellularLocation>
        <location evidence="8">Cytoplasm</location>
    </subcellularLocation>
</comment>
<dbReference type="Pfam" id="PF03129">
    <property type="entry name" value="HGTP_anticodon"/>
    <property type="match status" value="1"/>
</dbReference>